<accession>A0A375Z4Q1</accession>
<evidence type="ECO:0000313" key="3">
    <source>
        <dbReference type="EMBL" id="SRX96067.1"/>
    </source>
</evidence>
<dbReference type="AlphaFoldDB" id="A0A375Z4Q1"/>
<dbReference type="Proteomes" id="UP000252015">
    <property type="component" value="Unassembled WGS sequence"/>
</dbReference>
<dbReference type="EMBL" id="UEGW01000001">
    <property type="protein sequence ID" value="SRX96067.1"/>
    <property type="molecule type" value="Genomic_DNA"/>
</dbReference>
<evidence type="ECO:0000259" key="2">
    <source>
        <dbReference type="SMART" id="SM00943"/>
    </source>
</evidence>
<evidence type="ECO:0000313" key="4">
    <source>
        <dbReference type="Proteomes" id="UP000252015"/>
    </source>
</evidence>
<gene>
    <name evidence="3" type="ORF">MSP7336_04342</name>
</gene>
<protein>
    <recommendedName>
        <fullName evidence="2">DNA primase/polymerase bifunctional N-terminal domain-containing protein</fullName>
    </recommendedName>
</protein>
<dbReference type="InterPro" id="IPR015330">
    <property type="entry name" value="DNA_primase/pol_bifunc_N"/>
</dbReference>
<evidence type="ECO:0000256" key="1">
    <source>
        <dbReference type="SAM" id="MobiDB-lite"/>
    </source>
</evidence>
<feature type="domain" description="DNA primase/polymerase bifunctional N-terminal" evidence="2">
    <location>
        <begin position="72"/>
        <end position="258"/>
    </location>
</feature>
<feature type="region of interest" description="Disordered" evidence="1">
    <location>
        <begin position="862"/>
        <end position="885"/>
    </location>
</feature>
<sequence>MTAASETLVSQPIDVDAALAGSRAMGQWLRDMRAHVAAGRGTEAPAAPAAVDDPAARAALIEARKPHVETWLNRFSDLGLPLVRVAPFAKKTIDRGWQQTTQTDCPLIEQHVTGTGNPGFVLGQDVIGWDADNALGTEAFREAGLPLFTVSAGSQDPDSRHPGGVHVLWRRPACWPKGITLSCPDNAVRLANGGLVDVLVGPHQMVLPLSVVVTSEGDQPFRVGAYMSASEAGYCDQEQDGWLMADQDGDLPELPMWAWPDAMLQYAPAGSVRGEVPAGLEALVGTVAEAVEPEPRAPREPGDGDELTEQIDALPLLDMIEAAGILGTRGGFDSCGDCETWLRNGSSAEKSITIHGGCPQYGHGVHVWTTGIPTLPQGTHSRLDAFIGLSGGDIETDRGRAMQGLGLITPKSMDFADALDRAAEKFEDRADDPESCTGELVPMPDPAEAPVTVTQTGLSGKGGKPVTTVTRRSGTSWVGYPATAEHWLEQAAKCRATARTLRAAQPGAEPTGGETVTAASQQVLGAAPTQPIPQPADLNEPIDAETVEVPGQPEPAAGTDLAPDDAIEGELVGGVDAVELEKVIRDLRAKIIVIEDQMRELEVPAVQRIWDYAESQGVYPHGLTCALLPLAVSSVPPNVVLPARNGQTTAKVMGQGVNIYSVNVAVSSAGKGETENAADAAIPLQQGVKRLGLGTAEYYAKELRGVDDGEPVIHTTSILNVIDEMDQLNAYLSQPGNKLPGFMTMAYQNGQGGQGTSNKDNASVLPKHGSRIGFMVNSQPEKMTVLAQHNAIGAEARFIAGNTGLIHPDHLGPLYGLTVAPVMADQSSQPWHHTGHVADPPIPCQQPQSARAAAAAVPNIGNIGSHRAEDGEEKKGHRGWDDAPPIWVTLPPKAEAALAESHRISAELAADPTLALKADVSAHRVVTILHASVGFAVLDGGYNPTDAQWEAAELLVTGSDLVKEMCRAYIALKTQTAAFEEGKIRGAGNAGSRAAEAAITTSALHSAMNGILDRLQKAGGVATPRDVRNGVTGKFGGLSKPQRNQMYPAFTALERAQRVHLGGDGTWRIGPAPAVITS</sequence>
<name>A0A375Z4Q1_MYCSH</name>
<dbReference type="RefSeq" id="WP_113964558.1">
    <property type="nucleotide sequence ID" value="NZ_UEGW01000001.1"/>
</dbReference>
<organism evidence="3 4">
    <name type="scientific">Mycobacterium shimoidei</name>
    <dbReference type="NCBI Taxonomy" id="29313"/>
    <lineage>
        <taxon>Bacteria</taxon>
        <taxon>Bacillati</taxon>
        <taxon>Actinomycetota</taxon>
        <taxon>Actinomycetes</taxon>
        <taxon>Mycobacteriales</taxon>
        <taxon>Mycobacteriaceae</taxon>
        <taxon>Mycobacterium</taxon>
    </lineage>
</organism>
<dbReference type="SMART" id="SM00943">
    <property type="entry name" value="Prim-Pol"/>
    <property type="match status" value="1"/>
</dbReference>
<proteinExistence type="predicted"/>
<feature type="region of interest" description="Disordered" evidence="1">
    <location>
        <begin position="429"/>
        <end position="470"/>
    </location>
</feature>
<keyword evidence="4" id="KW-1185">Reference proteome</keyword>
<feature type="compositionally biased region" description="Basic and acidic residues" evidence="1">
    <location>
        <begin position="866"/>
        <end position="881"/>
    </location>
</feature>
<reference evidence="3 4" key="1">
    <citation type="submission" date="2018-05" db="EMBL/GenBank/DDBJ databases">
        <authorList>
            <consortium name="IHU Genomes"/>
        </authorList>
    </citation>
    <scope>NUCLEOTIDE SEQUENCE [LARGE SCALE GENOMIC DNA]</scope>
    <source>
        <strain evidence="3 4">P7336</strain>
    </source>
</reference>